<dbReference type="PANTHER" id="PTHR42781">
    <property type="entry name" value="SPERMIDINE/PUTRESCINE IMPORT ATP-BINDING PROTEIN POTA"/>
    <property type="match status" value="1"/>
</dbReference>
<evidence type="ECO:0000313" key="6">
    <source>
        <dbReference type="Proteomes" id="UP001309705"/>
    </source>
</evidence>
<dbReference type="RefSeq" id="WP_327617396.1">
    <property type="nucleotide sequence ID" value="NZ_JAYWTM010000004.1"/>
</dbReference>
<evidence type="ECO:0000256" key="1">
    <source>
        <dbReference type="ARBA" id="ARBA00022448"/>
    </source>
</evidence>
<dbReference type="Gene3D" id="3.40.50.300">
    <property type="entry name" value="P-loop containing nucleotide triphosphate hydrolases"/>
    <property type="match status" value="1"/>
</dbReference>
<dbReference type="SMART" id="SM00382">
    <property type="entry name" value="AAA"/>
    <property type="match status" value="1"/>
</dbReference>
<dbReference type="InterPro" id="IPR050093">
    <property type="entry name" value="ABC_SmlMolc_Importer"/>
</dbReference>
<dbReference type="Pfam" id="PF00005">
    <property type="entry name" value="ABC_tran"/>
    <property type="match status" value="1"/>
</dbReference>
<dbReference type="InterPro" id="IPR003593">
    <property type="entry name" value="AAA+_ATPase"/>
</dbReference>
<accession>A0ABU6JPN2</accession>
<gene>
    <name evidence="5" type="ORF">VSX58_06595</name>
</gene>
<protein>
    <submittedName>
        <fullName evidence="5">ABC transporter ATP-binding protein</fullName>
    </submittedName>
</protein>
<keyword evidence="2" id="KW-0547">Nucleotide-binding</keyword>
<dbReference type="PANTHER" id="PTHR42781:SF4">
    <property type="entry name" value="SPERMIDINE_PUTRESCINE IMPORT ATP-BINDING PROTEIN POTA"/>
    <property type="match status" value="1"/>
</dbReference>
<dbReference type="Proteomes" id="UP001309705">
    <property type="component" value="Unassembled WGS sequence"/>
</dbReference>
<keyword evidence="6" id="KW-1185">Reference proteome</keyword>
<feature type="domain" description="ABC transporter" evidence="4">
    <location>
        <begin position="4"/>
        <end position="235"/>
    </location>
</feature>
<name>A0ABU6JPN2_9GAMM</name>
<dbReference type="InterPro" id="IPR027417">
    <property type="entry name" value="P-loop_NTPase"/>
</dbReference>
<evidence type="ECO:0000313" key="5">
    <source>
        <dbReference type="EMBL" id="MEC5342276.1"/>
    </source>
</evidence>
<dbReference type="InterPro" id="IPR003439">
    <property type="entry name" value="ABC_transporter-like_ATP-bd"/>
</dbReference>
<dbReference type="GO" id="GO:0005524">
    <property type="term" value="F:ATP binding"/>
    <property type="evidence" value="ECO:0007669"/>
    <property type="project" value="UniProtKB-KW"/>
</dbReference>
<dbReference type="InterPro" id="IPR017871">
    <property type="entry name" value="ABC_transporter-like_CS"/>
</dbReference>
<dbReference type="PROSITE" id="PS00211">
    <property type="entry name" value="ABC_TRANSPORTER_1"/>
    <property type="match status" value="1"/>
</dbReference>
<sequence length="351" mass="37869">MRDLELVNLCKSYGQSEVIKGINLSIQAGEFVSLLGPSGCGKTTLLRMLAGLERASSGGIVIGGRNCTTLPPEKRNISMVFQSYALIPHLSVLENVLFPLEMRSIGNASERKQRAEAALEMVGLEHLMRRYPRQLSGGQQQRVALARAVVSKPDVLLLDEPLSNLDAAMRERMQEELISLHRTTGLTTIFVTHDQEEALSLSDRVILLNGGRIEQAGTPAELYACPRSRFAAGFIGATNLLEAELTEGMDGVVAQLAGGQRLSLSGSEGSRGEQCLSIRQEDITLMPIGEKSSVGLSGIVQSRIYLGARARYVIETPAGILRCLTAPDSPFMSGDTVRLAIAPEKIRLLAG</sequence>
<comment type="caution">
    <text evidence="5">The sequence shown here is derived from an EMBL/GenBank/DDBJ whole genome shotgun (WGS) entry which is preliminary data.</text>
</comment>
<proteinExistence type="predicted"/>
<dbReference type="Gene3D" id="2.40.50.100">
    <property type="match status" value="1"/>
</dbReference>
<dbReference type="InterPro" id="IPR013611">
    <property type="entry name" value="Transp-assoc_OB_typ2"/>
</dbReference>
<evidence type="ECO:0000256" key="3">
    <source>
        <dbReference type="ARBA" id="ARBA00022840"/>
    </source>
</evidence>
<organism evidence="5 6">
    <name type="scientific">Brenneria populi</name>
    <dbReference type="NCBI Taxonomy" id="1505588"/>
    <lineage>
        <taxon>Bacteria</taxon>
        <taxon>Pseudomonadati</taxon>
        <taxon>Pseudomonadota</taxon>
        <taxon>Gammaproteobacteria</taxon>
        <taxon>Enterobacterales</taxon>
        <taxon>Pectobacteriaceae</taxon>
        <taxon>Brenneria</taxon>
    </lineage>
</organism>
<reference evidence="5 6" key="1">
    <citation type="journal article" date="2017" name="Int. J. Syst. Evol. Microbiol.">
        <title>Brenneria populi subsp. brevivirga subsp. nov. isolated from symptomatic bark of Populus x euramericana canker, and description of Brenneria populi subsp. populi subsp. nov.</title>
        <authorList>
            <person name="Zheng M.H."/>
            <person name="Piao C.G."/>
            <person name="Xue H."/>
            <person name="Guo M.W."/>
            <person name="Li Y."/>
        </authorList>
    </citation>
    <scope>NUCLEOTIDE SEQUENCE [LARGE SCALE GENOMIC DNA]</scope>
    <source>
        <strain evidence="5 6">D9-5</strain>
    </source>
</reference>
<dbReference type="SUPFAM" id="SSF52540">
    <property type="entry name" value="P-loop containing nucleoside triphosphate hydrolases"/>
    <property type="match status" value="1"/>
</dbReference>
<evidence type="ECO:0000259" key="4">
    <source>
        <dbReference type="PROSITE" id="PS50893"/>
    </source>
</evidence>
<dbReference type="InterPro" id="IPR008995">
    <property type="entry name" value="Mo/tungstate-bd_C_term_dom"/>
</dbReference>
<keyword evidence="3 5" id="KW-0067">ATP-binding</keyword>
<keyword evidence="1" id="KW-0813">Transport</keyword>
<dbReference type="PROSITE" id="PS50893">
    <property type="entry name" value="ABC_TRANSPORTER_2"/>
    <property type="match status" value="1"/>
</dbReference>
<dbReference type="SUPFAM" id="SSF50331">
    <property type="entry name" value="MOP-like"/>
    <property type="match status" value="1"/>
</dbReference>
<dbReference type="Pfam" id="PF08402">
    <property type="entry name" value="TOBE_2"/>
    <property type="match status" value="1"/>
</dbReference>
<dbReference type="EMBL" id="JAYWTM010000004">
    <property type="protein sequence ID" value="MEC5342276.1"/>
    <property type="molecule type" value="Genomic_DNA"/>
</dbReference>
<evidence type="ECO:0000256" key="2">
    <source>
        <dbReference type="ARBA" id="ARBA00022741"/>
    </source>
</evidence>